<keyword evidence="2 5" id="KW-0812">Transmembrane</keyword>
<feature type="transmembrane region" description="Helical" evidence="5">
    <location>
        <begin position="222"/>
        <end position="239"/>
    </location>
</feature>
<protein>
    <recommendedName>
        <fullName evidence="5">UPF0182 protein AVDCRST_MAG06-140</fullName>
    </recommendedName>
</protein>
<evidence type="ECO:0000256" key="4">
    <source>
        <dbReference type="ARBA" id="ARBA00023136"/>
    </source>
</evidence>
<evidence type="ECO:0000256" key="5">
    <source>
        <dbReference type="HAMAP-Rule" id="MF_01600"/>
    </source>
</evidence>
<comment type="subcellular location">
    <subcellularLocation>
        <location evidence="5">Cell membrane</location>
        <topology evidence="5">Multi-pass membrane protein</topology>
    </subcellularLocation>
</comment>
<comment type="similarity">
    <text evidence="5">Belongs to the UPF0182 family.</text>
</comment>
<feature type="compositionally biased region" description="Acidic residues" evidence="6">
    <location>
        <begin position="916"/>
        <end position="933"/>
    </location>
</feature>
<reference evidence="7" key="1">
    <citation type="submission" date="2020-02" db="EMBL/GenBank/DDBJ databases">
        <authorList>
            <person name="Meier V. D."/>
        </authorList>
    </citation>
    <scope>NUCLEOTIDE SEQUENCE</scope>
    <source>
        <strain evidence="7">AVDCRST_MAG06</strain>
    </source>
</reference>
<dbReference type="PANTHER" id="PTHR39344:SF1">
    <property type="entry name" value="UPF0182 PROTEIN SLL1060"/>
    <property type="match status" value="1"/>
</dbReference>
<feature type="transmembrane region" description="Helical" evidence="5">
    <location>
        <begin position="28"/>
        <end position="49"/>
    </location>
</feature>
<feature type="transmembrane region" description="Helical" evidence="5">
    <location>
        <begin position="269"/>
        <end position="286"/>
    </location>
</feature>
<dbReference type="HAMAP" id="MF_01600">
    <property type="entry name" value="UPF0182"/>
    <property type="match status" value="1"/>
</dbReference>
<feature type="transmembrane region" description="Helical" evidence="5">
    <location>
        <begin position="123"/>
        <end position="144"/>
    </location>
</feature>
<keyword evidence="4 5" id="KW-0472">Membrane</keyword>
<feature type="transmembrane region" description="Helical" evidence="5">
    <location>
        <begin position="293"/>
        <end position="314"/>
    </location>
</feature>
<dbReference type="Pfam" id="PF03699">
    <property type="entry name" value="UPF0182"/>
    <property type="match status" value="1"/>
</dbReference>
<evidence type="ECO:0000256" key="3">
    <source>
        <dbReference type="ARBA" id="ARBA00022989"/>
    </source>
</evidence>
<dbReference type="GO" id="GO:0005886">
    <property type="term" value="C:plasma membrane"/>
    <property type="evidence" value="ECO:0007669"/>
    <property type="project" value="UniProtKB-SubCell"/>
</dbReference>
<dbReference type="InterPro" id="IPR005372">
    <property type="entry name" value="UPF0182"/>
</dbReference>
<feature type="region of interest" description="Disordered" evidence="6">
    <location>
        <begin position="899"/>
        <end position="945"/>
    </location>
</feature>
<evidence type="ECO:0000313" key="7">
    <source>
        <dbReference type="EMBL" id="CAA9372039.1"/>
    </source>
</evidence>
<sequence length="994" mass="109629">MSDMFGTDPQPGRPQPAVATAPRRSRSLVITAGVLLAAFLLFTGFASFWTERLWFRSVDYSGVFTTLLVTRIGLFLVFGALMGAVVGLNMYLAYRFRPFFRPTSMEQDNLERYRGAVAPIKRWLLLGVASLMGLFAGTSAAGQWRQFSLWRNGVPFGETDPYFNRDVGFYVFDLPWWHYLVDFTMALAVIGLMAAAVVHYLYGGIRLQSSSDRLSPAAQAQFSALVGVFVLAKAADYWLDRFDLLNGSGGLITGMTYTDDRAVLPAKNILMGIAVICAILFFLNVWRRTWMLPTLGVGLLALSAILLGLIWPGVVQRFQVSPSEADKEAPYIEKNIDATRAAYDVEDVQEQPFTAGTGAGADLATLDAATASVPLVDPQQVRDTFEQLQQVRAYYSVADVLDVDRYGIGADQRALVLGVRELDQSGLDDADRNWSNLHTVYTHGNGVIAAYANQRGSDDETQRTEVEWAEGGEAGQTALTDIGEEPYESRVYFGELSPSYSVVGRNPDPDVNAVELDLPRGERDDENTTTSYDGEGGVPVGSLFNKLLYATKFGEPNLVLSSRVHEDSKILYDRNPRRMVEKVAPWLTVDADPYPAVIDGRIQWILDGYTTTDQYPLSQRASFTTMTNDSLAQQTGFQTLPTDEINYMRNAVKATVDAYDGTVRLYAWEEDDPMLRAWRSVFPDVVQDRSEISDGLMAHLRYPEDLFKVQRYQYARYHVTDAKDWYEGNNRWQVPFDPNDDSNRQYQPPYRLFVNPPETDSPADQIYSLTSVYVPRGKNNLAAFVSVNSDATSEDYGTINSLELPNEATQGPGQIANEFAADEGVRAELLKFEQGGRRPIYGNMLTLPVGDGLMYVQPLYAAAASGSTASYPILQYVLVSYGGQVGISATLTGAIESALTGEPGTETPTTPPAGEPTEEPTEEPTAEPTDEPTEPPTGTLNQRVGQLLDRAEQKFAEADQLQQQGDTVGWAAALDEARDLVAEAVEIAGRNAQP</sequence>
<proteinExistence type="inferred from homology"/>
<keyword evidence="1 5" id="KW-1003">Cell membrane</keyword>
<evidence type="ECO:0000256" key="1">
    <source>
        <dbReference type="ARBA" id="ARBA00022475"/>
    </source>
</evidence>
<dbReference type="PANTHER" id="PTHR39344">
    <property type="entry name" value="UPF0182 PROTEIN SLL1060"/>
    <property type="match status" value="1"/>
</dbReference>
<evidence type="ECO:0000256" key="2">
    <source>
        <dbReference type="ARBA" id="ARBA00022692"/>
    </source>
</evidence>
<dbReference type="GO" id="GO:0005576">
    <property type="term" value="C:extracellular region"/>
    <property type="evidence" value="ECO:0007669"/>
    <property type="project" value="TreeGrafter"/>
</dbReference>
<gene>
    <name evidence="7" type="ORF">AVDCRST_MAG06-140</name>
</gene>
<feature type="transmembrane region" description="Helical" evidence="5">
    <location>
        <begin position="176"/>
        <end position="202"/>
    </location>
</feature>
<name>A0A6J4MXQ7_9ACTN</name>
<feature type="transmembrane region" description="Helical" evidence="5">
    <location>
        <begin position="69"/>
        <end position="92"/>
    </location>
</feature>
<feature type="region of interest" description="Disordered" evidence="6">
    <location>
        <begin position="1"/>
        <end position="20"/>
    </location>
</feature>
<organism evidence="7">
    <name type="scientific">uncultured Nocardioides sp</name>
    <dbReference type="NCBI Taxonomy" id="198441"/>
    <lineage>
        <taxon>Bacteria</taxon>
        <taxon>Bacillati</taxon>
        <taxon>Actinomycetota</taxon>
        <taxon>Actinomycetes</taxon>
        <taxon>Propionibacteriales</taxon>
        <taxon>Nocardioidaceae</taxon>
        <taxon>Nocardioides</taxon>
        <taxon>environmental samples</taxon>
    </lineage>
</organism>
<dbReference type="AlphaFoldDB" id="A0A6J4MXQ7"/>
<accession>A0A6J4MXQ7</accession>
<evidence type="ECO:0000256" key="6">
    <source>
        <dbReference type="SAM" id="MobiDB-lite"/>
    </source>
</evidence>
<dbReference type="EMBL" id="CADCUP010000012">
    <property type="protein sequence ID" value="CAA9372039.1"/>
    <property type="molecule type" value="Genomic_DNA"/>
</dbReference>
<keyword evidence="3 5" id="KW-1133">Transmembrane helix</keyword>